<dbReference type="PANTHER" id="PTHR21597:SF0">
    <property type="entry name" value="THO COMPLEX SUBUNIT 2"/>
    <property type="match status" value="1"/>
</dbReference>
<dbReference type="GO" id="GO:0006406">
    <property type="term" value="P:mRNA export from nucleus"/>
    <property type="evidence" value="ECO:0007669"/>
    <property type="project" value="InterPro"/>
</dbReference>
<comment type="similarity">
    <text evidence="2">Belongs to the THOC2 family.</text>
</comment>
<dbReference type="STRING" id="27835.A0A0N4YM31"/>
<evidence type="ECO:0000256" key="3">
    <source>
        <dbReference type="ARBA" id="ARBA00019596"/>
    </source>
</evidence>
<dbReference type="GO" id="GO:0006397">
    <property type="term" value="P:mRNA processing"/>
    <property type="evidence" value="ECO:0007669"/>
    <property type="project" value="InterPro"/>
</dbReference>
<dbReference type="InterPro" id="IPR032302">
    <property type="entry name" value="THOC2_N"/>
</dbReference>
<comment type="subunit">
    <text evidence="5">Component of the THO subcomplex, which is composed of THOC1, THOC2, THOC3, THOC5, THOC6 and THOC7. The THO subcomplex interacts with DDX39B to form the THO-DDX39B complex which multimerizes into a 28-subunit tetrameric assembly. Component of the transcription/export (TREX) complex at least composed of ALYREF/THOC4, DDX39B, SARNP/CIP29, CHTOP and the THO subcomplex; in the complex interacts with THOC1, THOC3, THOC5, THOC7 and DDX39B. TREX seems to have a dynamic structure involving ATP-dependent remodeling. Interacts with POLDIP3 and ZC3H11A.</text>
</comment>
<dbReference type="PANTHER" id="PTHR21597">
    <property type="entry name" value="THO2 PROTEIN"/>
    <property type="match status" value="1"/>
</dbReference>
<dbReference type="InterPro" id="IPR040007">
    <property type="entry name" value="Tho2"/>
</dbReference>
<evidence type="ECO:0000259" key="10">
    <source>
        <dbReference type="Pfam" id="PF16134"/>
    </source>
</evidence>
<accession>A0A0N4YM31</accession>
<feature type="domain" description="THO complex subunit 2 N-terminal" evidence="10">
    <location>
        <begin position="68"/>
        <end position="237"/>
    </location>
</feature>
<evidence type="ECO:0000313" key="11">
    <source>
        <dbReference type="EMBL" id="VDL81924.1"/>
    </source>
</evidence>
<dbReference type="AlphaFoldDB" id="A0A0N4YM31"/>
<dbReference type="GO" id="GO:0003729">
    <property type="term" value="F:mRNA binding"/>
    <property type="evidence" value="ECO:0007669"/>
    <property type="project" value="TreeGrafter"/>
</dbReference>
<proteinExistence type="inferred from homology"/>
<reference evidence="13" key="1">
    <citation type="submission" date="2017-02" db="UniProtKB">
        <authorList>
            <consortium name="WormBaseParasite"/>
        </authorList>
    </citation>
    <scope>IDENTIFICATION</scope>
</reference>
<feature type="compositionally biased region" description="Basic and acidic residues" evidence="7">
    <location>
        <begin position="1087"/>
        <end position="1146"/>
    </location>
</feature>
<dbReference type="OMA" id="NQKLWLM"/>
<evidence type="ECO:0000256" key="4">
    <source>
        <dbReference type="ARBA" id="ARBA00023242"/>
    </source>
</evidence>
<dbReference type="WBParaSite" id="NBR_0001820201-mRNA-1">
    <property type="protein sequence ID" value="NBR_0001820201-mRNA-1"/>
    <property type="gene ID" value="NBR_0001820201"/>
</dbReference>
<evidence type="ECO:0000313" key="12">
    <source>
        <dbReference type="Proteomes" id="UP000271162"/>
    </source>
</evidence>
<name>A0A0N4YM31_NIPBR</name>
<feature type="domain" description="THO complex subunitTHOC2 N-terminal" evidence="9">
    <location>
        <begin position="365"/>
        <end position="440"/>
    </location>
</feature>
<keyword evidence="6" id="KW-0175">Coiled coil</keyword>
<keyword evidence="4" id="KW-0539">Nucleus</keyword>
<feature type="region of interest" description="Disordered" evidence="7">
    <location>
        <begin position="1014"/>
        <end position="1159"/>
    </location>
</feature>
<dbReference type="InterPro" id="IPR021418">
    <property type="entry name" value="THO_THOC2_C"/>
</dbReference>
<dbReference type="EMBL" id="UYSL01023249">
    <property type="protein sequence ID" value="VDL81924.1"/>
    <property type="molecule type" value="Genomic_DNA"/>
</dbReference>
<dbReference type="InterPro" id="IPR021726">
    <property type="entry name" value="THO_THOC2_N"/>
</dbReference>
<reference evidence="11 12" key="2">
    <citation type="submission" date="2018-11" db="EMBL/GenBank/DDBJ databases">
        <authorList>
            <consortium name="Pathogen Informatics"/>
        </authorList>
    </citation>
    <scope>NUCLEOTIDE SEQUENCE [LARGE SCALE GENOMIC DNA]</scope>
</reference>
<evidence type="ECO:0000256" key="5">
    <source>
        <dbReference type="ARBA" id="ARBA00047033"/>
    </source>
</evidence>
<dbReference type="Pfam" id="PF11262">
    <property type="entry name" value="Tho2"/>
    <property type="match status" value="1"/>
</dbReference>
<sequence>MAHVTDDVATLCVLDICQKVIALELSPEDAYSKLQDLRATTPLLSSMLLDVLVIIEGDATSGENKEKVLPKFLEFVNLICDQASLPANKQQLVRLKTRLYYKQAKYNLLREESEGYAKLITELMDAGGGLPPKTMMTRVLCLIGQFNLDPNRVIDICLECFECCASQKDFYIALLKEIKANKDYLCTLLGFKYTFYHQKKTFTRLSFVQAAGKETPFSLYVVTSSLIREEMIDLLKITGFVMSRNANVDAMDTGQSIVGVSFATVAAIQEADDAKLAPELNEEVVLSTNQKLGLVCALIEDGAWSLAKTLIDRLPEYYAVQASWKFFNTIRHPEVNIVRGKVLGRTKYVLKRLSKETVRVMGRQLGKLCHIHPITVFDYLLSQVQTFDNLIQPVVESLKFLTNLEFDILTYCIIEQLASPDKQQLKASDGKLSPWLQALATLVGAVYKKYNVELSGMLNYVTNQLKNEKSFDLLVLREVIQNMACIEGVAGATSEQLEALGGGELLRQEAGSFTNTRNKRASARLRDAVLAGDTAVGLCILIAQQRECVVYQESEKLPLKLVGEMVDQCRDTLLQLGTFLWSNVRPDDYAQRIPPAHSLILDYHVRIDAAMYLTRPTYLPKIHAAYEASKRAMKSDGENKKMDTQQKFVFFKSAFDSVLAKLIEELEPCIPPHVCRDIPIRLFVVFWVLSSYDIEVPSAAYERAVDGIRRQIKEIADSPVMSKSKRSKEEERLRSLENKLRDEEKRQVEHVARIRAWLNSVREDLFEGKRVQQTSSFIQTCVLPRVLFSESDAIYSAKLIIILHQQRITLFQSLVFIDKLFIDVLPLICALTENEANSIGTFLQILLCHAQRWHSDSAVFEKECEGFPGLVSKTRQDKTESVNYESFRRLCFKWQMRLYTAFNSVLSVENNEYVPVRNSLVVMTKLAPCFPVLKDLVENVEKLIEKVRDNEKGKRDELSLKAASYLVRLKMRNVPIYEASQFHRPLVKHTAKANLAAAERKRVAPATAVTDATKKLKVEKPKSVERKEPEKKEVPKVEKREKKEEPVVQKEVKKEVAEREEGEVPPSPPHKKTRPPPADKAAANGVSKERKEPAAVVKEVKEEKKDFKEPKEKREEEKKELRSKREPTPSRKEETIKEPDRRKDRGLDDEEVGPAVSQI</sequence>
<comment type="subcellular location">
    <subcellularLocation>
        <location evidence="1">Nucleus</location>
    </subcellularLocation>
</comment>
<feature type="domain" description="THO complex subunitTHOC2 C-terminal" evidence="8">
    <location>
        <begin position="677"/>
        <end position="969"/>
    </location>
</feature>
<keyword evidence="12" id="KW-1185">Reference proteome</keyword>
<evidence type="ECO:0000256" key="6">
    <source>
        <dbReference type="SAM" id="Coils"/>
    </source>
</evidence>
<dbReference type="Pfam" id="PF11732">
    <property type="entry name" value="Thoc2"/>
    <property type="match status" value="1"/>
</dbReference>
<evidence type="ECO:0000256" key="2">
    <source>
        <dbReference type="ARBA" id="ARBA00007857"/>
    </source>
</evidence>
<dbReference type="Proteomes" id="UP000271162">
    <property type="component" value="Unassembled WGS sequence"/>
</dbReference>
<dbReference type="GO" id="GO:0000445">
    <property type="term" value="C:THO complex part of transcription export complex"/>
    <property type="evidence" value="ECO:0007669"/>
    <property type="project" value="TreeGrafter"/>
</dbReference>
<feature type="coiled-coil region" evidence="6">
    <location>
        <begin position="726"/>
        <end position="753"/>
    </location>
</feature>
<evidence type="ECO:0000259" key="9">
    <source>
        <dbReference type="Pfam" id="PF11732"/>
    </source>
</evidence>
<evidence type="ECO:0000256" key="7">
    <source>
        <dbReference type="SAM" id="MobiDB-lite"/>
    </source>
</evidence>
<evidence type="ECO:0000313" key="13">
    <source>
        <dbReference type="WBParaSite" id="NBR_0001820201-mRNA-1"/>
    </source>
</evidence>
<protein>
    <recommendedName>
        <fullName evidence="3">THO complex subunit 2</fullName>
    </recommendedName>
</protein>
<evidence type="ECO:0000256" key="1">
    <source>
        <dbReference type="ARBA" id="ARBA00004123"/>
    </source>
</evidence>
<organism evidence="13">
    <name type="scientific">Nippostrongylus brasiliensis</name>
    <name type="common">Rat hookworm</name>
    <dbReference type="NCBI Taxonomy" id="27835"/>
    <lineage>
        <taxon>Eukaryota</taxon>
        <taxon>Metazoa</taxon>
        <taxon>Ecdysozoa</taxon>
        <taxon>Nematoda</taxon>
        <taxon>Chromadorea</taxon>
        <taxon>Rhabditida</taxon>
        <taxon>Rhabditina</taxon>
        <taxon>Rhabditomorpha</taxon>
        <taxon>Strongyloidea</taxon>
        <taxon>Heligmosomidae</taxon>
        <taxon>Nippostrongylus</taxon>
    </lineage>
</organism>
<dbReference type="Pfam" id="PF16134">
    <property type="entry name" value="THOC2_N"/>
    <property type="match status" value="1"/>
</dbReference>
<gene>
    <name evidence="11" type="ORF">NBR_LOCUS18203</name>
</gene>
<evidence type="ECO:0000259" key="8">
    <source>
        <dbReference type="Pfam" id="PF11262"/>
    </source>
</evidence>
<feature type="compositionally biased region" description="Basic and acidic residues" evidence="7">
    <location>
        <begin position="1014"/>
        <end position="1059"/>
    </location>
</feature>